<dbReference type="InterPro" id="IPR027417">
    <property type="entry name" value="P-loop_NTPase"/>
</dbReference>
<dbReference type="EMBL" id="VKLW01000056">
    <property type="protein sequence ID" value="TYK31840.1"/>
    <property type="molecule type" value="Genomic_DNA"/>
</dbReference>
<dbReference type="Pfam" id="PF13177">
    <property type="entry name" value="DNA_pol3_delta2"/>
    <property type="match status" value="1"/>
</dbReference>
<evidence type="ECO:0000313" key="1">
    <source>
        <dbReference type="EMBL" id="TYK31840.1"/>
    </source>
</evidence>
<evidence type="ECO:0000313" key="2">
    <source>
        <dbReference type="Proteomes" id="UP000324383"/>
    </source>
</evidence>
<accession>A0A5D3F6W8</accession>
<sequence length="374" mass="43278">MFFRDVIGQEEIKQRLIGDVNEGRIAHAQLICGQEGVGTMPLAIAYARYISCANRSATDACGTCPSCIKFNKLVHPDIHFAFPIVKNTKKKKDVCDDYIADWRAFVIKNPYFNLNHWLNEIEAENSQALIYAKESDEILRKLTLKSSEGGYKITIIWLPEKMHPVCANKLLKLLEEPPAQTVFLLVSEAPDMILPTIQSRTQRINVRKIDEASIDRVLQERYGILENSSHSIAHLANGNFIKALESIHLNEENELFFNLFVSLMRLSYQRKIREMKLWSEQVAGMGRERQKSFLEYCQRMVRENFIYNLHQNDLTYMTISEQNFATRFSPFINERNVMGIMDELSEAQLHIEQNVNAKMVFFDFSLKTIVLLKN</sequence>
<gene>
    <name evidence="1" type="ORF">FNJ60_14715</name>
</gene>
<keyword evidence="2" id="KW-1185">Reference proteome</keyword>
<name>A0A5D3F6W8_9BACE</name>
<dbReference type="InterPro" id="IPR050238">
    <property type="entry name" value="DNA_Rep/Repair_Clamp_Loader"/>
</dbReference>
<protein>
    <submittedName>
        <fullName evidence="1">DNA polymerase III subunit delta</fullName>
    </submittedName>
</protein>
<organism evidence="1 2">
    <name type="scientific">Bacteroides pyogenes</name>
    <dbReference type="NCBI Taxonomy" id="310300"/>
    <lineage>
        <taxon>Bacteria</taxon>
        <taxon>Pseudomonadati</taxon>
        <taxon>Bacteroidota</taxon>
        <taxon>Bacteroidia</taxon>
        <taxon>Bacteroidales</taxon>
        <taxon>Bacteroidaceae</taxon>
        <taxon>Bacteroides</taxon>
    </lineage>
</organism>
<comment type="caution">
    <text evidence="1">The sequence shown here is derived from an EMBL/GenBank/DDBJ whole genome shotgun (WGS) entry which is preliminary data.</text>
</comment>
<dbReference type="RefSeq" id="WP_148728026.1">
    <property type="nucleotide sequence ID" value="NZ_CP197398.1"/>
</dbReference>
<dbReference type="PANTHER" id="PTHR11669">
    <property type="entry name" value="REPLICATION FACTOR C / DNA POLYMERASE III GAMMA-TAU SUBUNIT"/>
    <property type="match status" value="1"/>
</dbReference>
<dbReference type="Proteomes" id="UP000324383">
    <property type="component" value="Unassembled WGS sequence"/>
</dbReference>
<dbReference type="SUPFAM" id="SSF52540">
    <property type="entry name" value="P-loop containing nucleoside triphosphate hydrolases"/>
    <property type="match status" value="1"/>
</dbReference>
<reference evidence="1 2" key="1">
    <citation type="submission" date="2019-07" db="EMBL/GenBank/DDBJ databases">
        <title>Draft Genome Sequences of Bacteroides pyogenes Strains Isolated from the Uterus Holstein Dairy Cows with Metritis.</title>
        <authorList>
            <person name="Cunha F."/>
            <person name="Galvao K.N."/>
            <person name="Jeon S.J."/>
            <person name="Jeong K.C."/>
        </authorList>
    </citation>
    <scope>NUCLEOTIDE SEQUENCE [LARGE SCALE GENOMIC DNA]</scope>
    <source>
        <strain evidence="1 2">KG-31</strain>
    </source>
</reference>
<dbReference type="PANTHER" id="PTHR11669:SF8">
    <property type="entry name" value="DNA POLYMERASE III SUBUNIT DELTA"/>
    <property type="match status" value="1"/>
</dbReference>
<dbReference type="GO" id="GO:0006261">
    <property type="term" value="P:DNA-templated DNA replication"/>
    <property type="evidence" value="ECO:0007669"/>
    <property type="project" value="TreeGrafter"/>
</dbReference>
<dbReference type="Gene3D" id="3.40.50.300">
    <property type="entry name" value="P-loop containing nucleotide triphosphate hydrolases"/>
    <property type="match status" value="1"/>
</dbReference>
<proteinExistence type="predicted"/>
<dbReference type="AlphaFoldDB" id="A0A5D3F6W8"/>